<feature type="transmembrane region" description="Helical" evidence="9">
    <location>
        <begin position="180"/>
        <end position="201"/>
    </location>
</feature>
<protein>
    <submittedName>
        <fullName evidence="10">BCCT family transporter</fullName>
    </submittedName>
</protein>
<dbReference type="PANTHER" id="PTHR30047:SF7">
    <property type="entry name" value="HIGH-AFFINITY CHOLINE TRANSPORT PROTEIN"/>
    <property type="match status" value="1"/>
</dbReference>
<feature type="transmembrane region" description="Helical" evidence="9">
    <location>
        <begin position="255"/>
        <end position="275"/>
    </location>
</feature>
<evidence type="ECO:0000313" key="10">
    <source>
        <dbReference type="EMBL" id="MDE5415213.1"/>
    </source>
</evidence>
<evidence type="ECO:0000313" key="11">
    <source>
        <dbReference type="Proteomes" id="UP001148125"/>
    </source>
</evidence>
<organism evidence="10 11">
    <name type="scientific">Alkalihalobacterium chitinilyticum</name>
    <dbReference type="NCBI Taxonomy" id="2980103"/>
    <lineage>
        <taxon>Bacteria</taxon>
        <taxon>Bacillati</taxon>
        <taxon>Bacillota</taxon>
        <taxon>Bacilli</taxon>
        <taxon>Bacillales</taxon>
        <taxon>Bacillaceae</taxon>
        <taxon>Alkalihalobacterium</taxon>
    </lineage>
</organism>
<comment type="similarity">
    <text evidence="2">Belongs to the BCCT transporter (TC 2.A.15) family.</text>
</comment>
<dbReference type="InterPro" id="IPR018093">
    <property type="entry name" value="BCCT_CS"/>
</dbReference>
<evidence type="ECO:0000256" key="2">
    <source>
        <dbReference type="ARBA" id="ARBA00005658"/>
    </source>
</evidence>
<dbReference type="InterPro" id="IPR000060">
    <property type="entry name" value="BCCT_transptr"/>
</dbReference>
<feature type="region of interest" description="Disordered" evidence="8">
    <location>
        <begin position="490"/>
        <end position="510"/>
    </location>
</feature>
<feature type="transmembrane region" description="Helical" evidence="9">
    <location>
        <begin position="221"/>
        <end position="243"/>
    </location>
</feature>
<reference evidence="10" key="1">
    <citation type="submission" date="2024-05" db="EMBL/GenBank/DDBJ databases">
        <title>Alkalihalobacillus sp. strain MEB203 novel alkaliphilic bacterium from Lonar Lake, India.</title>
        <authorList>
            <person name="Joshi A."/>
            <person name="Thite S."/>
            <person name="Mengade P."/>
        </authorList>
    </citation>
    <scope>NUCLEOTIDE SEQUENCE</scope>
    <source>
        <strain evidence="10">MEB 203</strain>
    </source>
</reference>
<evidence type="ECO:0000256" key="6">
    <source>
        <dbReference type="ARBA" id="ARBA00022989"/>
    </source>
</evidence>
<feature type="transmembrane region" description="Helical" evidence="9">
    <location>
        <begin position="7"/>
        <end position="26"/>
    </location>
</feature>
<evidence type="ECO:0000256" key="4">
    <source>
        <dbReference type="ARBA" id="ARBA00022475"/>
    </source>
</evidence>
<feature type="transmembrane region" description="Helical" evidence="9">
    <location>
        <begin position="387"/>
        <end position="413"/>
    </location>
</feature>
<keyword evidence="11" id="KW-1185">Reference proteome</keyword>
<gene>
    <name evidence="10" type="ORF">N7Z68_17775</name>
</gene>
<evidence type="ECO:0000256" key="8">
    <source>
        <dbReference type="SAM" id="MobiDB-lite"/>
    </source>
</evidence>
<dbReference type="NCBIfam" id="TIGR00842">
    <property type="entry name" value="bcct"/>
    <property type="match status" value="1"/>
</dbReference>
<keyword evidence="6 9" id="KW-1133">Transmembrane helix</keyword>
<dbReference type="PROSITE" id="PS01303">
    <property type="entry name" value="BCCT"/>
    <property type="match status" value="1"/>
</dbReference>
<accession>A0ABT5VL77</accession>
<feature type="transmembrane region" description="Helical" evidence="9">
    <location>
        <begin position="312"/>
        <end position="330"/>
    </location>
</feature>
<dbReference type="EMBL" id="JAOTPO010000014">
    <property type="protein sequence ID" value="MDE5415213.1"/>
    <property type="molecule type" value="Genomic_DNA"/>
</dbReference>
<sequence length="510" mass="55814">MEKATKVFWISVVIAIVFVLWGVLLPNQLTSVMDVTLGFFLQNFGWFYQLSATFFLIFALFLIFSRYGKIKLGKDEDKPEFSRPTWFAMLFSAGMGIGLLFFGVSEPISHFANPPLGEAGTSAAATQALRYTYLHWGFHAWAIYATIALGLAYFKFRKGYPGLLSATLYPILGEKTKGPIGGVIDVVAVFATIFGVAASLGLGAAQINGGLSYVTGIPNTFGIQLLIIAIITVLFLISAGTGIKRGIKYLSNTNMILAVLLFFGVLFLGPTVFLLELFTTTLGSYIQNLPAMGLRLAPFNADNAAWIQGWTIFYWAWWIAWAPFVGTFIARVSRGRTVREFVVAVLFIPTIVCALWFAVFGGTGIHLEYNLGIPISEQTLETALFLVFQQLPLSALLIIITLFLITVFFITSADSATFVLGMQTTTGSLEPPNIIKYVWGILLAASAAILMYTGGLAGLQTAIIVSAFPLTFVLIAMAFSMVKSLNAEMGPKKQKERKKETVMKERPNPT</sequence>
<feature type="transmembrane region" description="Helical" evidence="9">
    <location>
        <begin position="342"/>
        <end position="367"/>
    </location>
</feature>
<comment type="caution">
    <text evidence="10">The sequence shown here is derived from an EMBL/GenBank/DDBJ whole genome shotgun (WGS) entry which is preliminary data.</text>
</comment>
<evidence type="ECO:0000256" key="7">
    <source>
        <dbReference type="ARBA" id="ARBA00023136"/>
    </source>
</evidence>
<keyword evidence="4" id="KW-1003">Cell membrane</keyword>
<dbReference type="RefSeq" id="WP_275119819.1">
    <property type="nucleotide sequence ID" value="NZ_JAOTPO010000014.1"/>
</dbReference>
<feature type="transmembrane region" description="Helical" evidence="9">
    <location>
        <begin position="136"/>
        <end position="154"/>
    </location>
</feature>
<comment type="subcellular location">
    <subcellularLocation>
        <location evidence="1">Cell membrane</location>
        <topology evidence="1">Multi-pass membrane protein</topology>
    </subcellularLocation>
</comment>
<keyword evidence="3" id="KW-0813">Transport</keyword>
<feature type="transmembrane region" description="Helical" evidence="9">
    <location>
        <begin position="434"/>
        <end position="453"/>
    </location>
</feature>
<feature type="transmembrane region" description="Helical" evidence="9">
    <location>
        <begin position="46"/>
        <end position="64"/>
    </location>
</feature>
<evidence type="ECO:0000256" key="3">
    <source>
        <dbReference type="ARBA" id="ARBA00022448"/>
    </source>
</evidence>
<proteinExistence type="inferred from homology"/>
<name>A0ABT5VL77_9BACI</name>
<dbReference type="Proteomes" id="UP001148125">
    <property type="component" value="Unassembled WGS sequence"/>
</dbReference>
<dbReference type="PANTHER" id="PTHR30047">
    <property type="entry name" value="HIGH-AFFINITY CHOLINE TRANSPORT PROTEIN-RELATED"/>
    <property type="match status" value="1"/>
</dbReference>
<feature type="transmembrane region" description="Helical" evidence="9">
    <location>
        <begin position="459"/>
        <end position="482"/>
    </location>
</feature>
<keyword evidence="7 9" id="KW-0472">Membrane</keyword>
<evidence type="ECO:0000256" key="5">
    <source>
        <dbReference type="ARBA" id="ARBA00022692"/>
    </source>
</evidence>
<dbReference type="Pfam" id="PF02028">
    <property type="entry name" value="BCCT"/>
    <property type="match status" value="1"/>
</dbReference>
<keyword evidence="5 9" id="KW-0812">Transmembrane</keyword>
<evidence type="ECO:0000256" key="1">
    <source>
        <dbReference type="ARBA" id="ARBA00004651"/>
    </source>
</evidence>
<evidence type="ECO:0000256" key="9">
    <source>
        <dbReference type="SAM" id="Phobius"/>
    </source>
</evidence>
<feature type="transmembrane region" description="Helical" evidence="9">
    <location>
        <begin position="85"/>
        <end position="104"/>
    </location>
</feature>